<keyword evidence="7" id="KW-0829">Tyrosine-protein kinase</keyword>
<reference evidence="10" key="1">
    <citation type="submission" date="2019-02" db="EMBL/GenBank/DDBJ databases">
        <authorList>
            <person name="Li S.-H."/>
        </authorList>
    </citation>
    <scope>NUCLEOTIDE SEQUENCE</scope>
    <source>
        <strain evidence="10">IMCC14734</strain>
    </source>
</reference>
<name>A0ABT3TIV9_9GAMM</name>
<evidence type="ECO:0000259" key="9">
    <source>
        <dbReference type="Pfam" id="PF13614"/>
    </source>
</evidence>
<dbReference type="InterPro" id="IPR005702">
    <property type="entry name" value="Wzc-like_C"/>
</dbReference>
<dbReference type="PANTHER" id="PTHR32309">
    <property type="entry name" value="TYROSINE-PROTEIN KINASE"/>
    <property type="match status" value="1"/>
</dbReference>
<dbReference type="RefSeq" id="WP_279245290.1">
    <property type="nucleotide sequence ID" value="NZ_SHNN01000002.1"/>
</dbReference>
<dbReference type="Proteomes" id="UP001143362">
    <property type="component" value="Unassembled WGS sequence"/>
</dbReference>
<gene>
    <name evidence="10" type="ORF">EYC98_10470</name>
</gene>
<dbReference type="CDD" id="cd05387">
    <property type="entry name" value="BY-kinase"/>
    <property type="match status" value="1"/>
</dbReference>
<dbReference type="NCBIfam" id="TIGR03018">
    <property type="entry name" value="pepcterm_TyrKin"/>
    <property type="match status" value="1"/>
</dbReference>
<comment type="caution">
    <text evidence="10">The sequence shown here is derived from an EMBL/GenBank/DDBJ whole genome shotgun (WGS) entry which is preliminary data.</text>
</comment>
<keyword evidence="5 10" id="KW-0418">Kinase</keyword>
<comment type="similarity">
    <text evidence="1">Belongs to the CpsD/CapB family.</text>
</comment>
<evidence type="ECO:0000256" key="1">
    <source>
        <dbReference type="ARBA" id="ARBA00007316"/>
    </source>
</evidence>
<evidence type="ECO:0000313" key="10">
    <source>
        <dbReference type="EMBL" id="MCX2981287.1"/>
    </source>
</evidence>
<evidence type="ECO:0000256" key="5">
    <source>
        <dbReference type="ARBA" id="ARBA00022777"/>
    </source>
</evidence>
<evidence type="ECO:0000313" key="11">
    <source>
        <dbReference type="Proteomes" id="UP001143362"/>
    </source>
</evidence>
<dbReference type="EC" id="2.7.10.2" evidence="2"/>
<dbReference type="GO" id="GO:0016301">
    <property type="term" value="F:kinase activity"/>
    <property type="evidence" value="ECO:0007669"/>
    <property type="project" value="UniProtKB-KW"/>
</dbReference>
<dbReference type="Gene3D" id="3.40.50.300">
    <property type="entry name" value="P-loop containing nucleotide triphosphate hydrolases"/>
    <property type="match status" value="1"/>
</dbReference>
<dbReference type="PANTHER" id="PTHR32309:SF13">
    <property type="entry name" value="FERRIC ENTEROBACTIN TRANSPORT PROTEIN FEPE"/>
    <property type="match status" value="1"/>
</dbReference>
<dbReference type="InterPro" id="IPR027417">
    <property type="entry name" value="P-loop_NTPase"/>
</dbReference>
<evidence type="ECO:0000256" key="2">
    <source>
        <dbReference type="ARBA" id="ARBA00011903"/>
    </source>
</evidence>
<accession>A0ABT3TIV9</accession>
<protein>
    <recommendedName>
        <fullName evidence="2">non-specific protein-tyrosine kinase</fullName>
        <ecNumber evidence="2">2.7.10.2</ecNumber>
    </recommendedName>
</protein>
<evidence type="ECO:0000256" key="4">
    <source>
        <dbReference type="ARBA" id="ARBA00022741"/>
    </source>
</evidence>
<sequence length="372" mass="39782">MSIIEKAVGKLGDKVHESRKIESEVADTENPVSLDNKVLSARDIPADVEGSAPDRSLQSETRLRKDVLQVAAGKAGSLPEIDQGLQPDTRVRTSTAAAYAVQSESESQATASSGELVIQIPFDRLSERGMITPQAPRAQIAEEYRAIKRPLLMNISGRGATKVDHSNLIMVTSALQGDGKTFSAINLALSIAMEQDKTVLLVDADVSKASAGNMLGVPDSQPGLIDILEGKGLSVRDAILKTNISNLRILPAGNLHERSTELLASERMRQLMQELSERYSDRVIVFDSPPLLLTSEAAVLSNVMGQIVFVVGAASTPQSAVKDAVGRLGEDKVIGMVLNRASRSRLGSYNKGYGYGYGYGYGEGARKGSETD</sequence>
<feature type="domain" description="AAA" evidence="9">
    <location>
        <begin position="169"/>
        <end position="293"/>
    </location>
</feature>
<keyword evidence="3" id="KW-0808">Transferase</keyword>
<keyword evidence="4" id="KW-0547">Nucleotide-binding</keyword>
<keyword evidence="11" id="KW-1185">Reference proteome</keyword>
<proteinExistence type="inferred from homology"/>
<evidence type="ECO:0000256" key="7">
    <source>
        <dbReference type="ARBA" id="ARBA00023137"/>
    </source>
</evidence>
<dbReference type="EMBL" id="SHNN01000002">
    <property type="protein sequence ID" value="MCX2981287.1"/>
    <property type="molecule type" value="Genomic_DNA"/>
</dbReference>
<evidence type="ECO:0000256" key="3">
    <source>
        <dbReference type="ARBA" id="ARBA00022679"/>
    </source>
</evidence>
<keyword evidence="6" id="KW-0067">ATP-binding</keyword>
<dbReference type="SUPFAM" id="SSF52540">
    <property type="entry name" value="P-loop containing nucleoside triphosphate hydrolases"/>
    <property type="match status" value="1"/>
</dbReference>
<dbReference type="InterPro" id="IPR025669">
    <property type="entry name" value="AAA_dom"/>
</dbReference>
<comment type="catalytic activity">
    <reaction evidence="8">
        <text>L-tyrosyl-[protein] + ATP = O-phospho-L-tyrosyl-[protein] + ADP + H(+)</text>
        <dbReference type="Rhea" id="RHEA:10596"/>
        <dbReference type="Rhea" id="RHEA-COMP:10136"/>
        <dbReference type="Rhea" id="RHEA-COMP:20101"/>
        <dbReference type="ChEBI" id="CHEBI:15378"/>
        <dbReference type="ChEBI" id="CHEBI:30616"/>
        <dbReference type="ChEBI" id="CHEBI:46858"/>
        <dbReference type="ChEBI" id="CHEBI:61978"/>
        <dbReference type="ChEBI" id="CHEBI:456216"/>
        <dbReference type="EC" id="2.7.10.2"/>
    </reaction>
</comment>
<dbReference type="InterPro" id="IPR050445">
    <property type="entry name" value="Bact_polysacc_biosynth/exp"/>
</dbReference>
<organism evidence="10 11">
    <name type="scientific">Candidatus Litorirhabdus singularis</name>
    <dbReference type="NCBI Taxonomy" id="2518993"/>
    <lineage>
        <taxon>Bacteria</taxon>
        <taxon>Pseudomonadati</taxon>
        <taxon>Pseudomonadota</taxon>
        <taxon>Gammaproteobacteria</taxon>
        <taxon>Cellvibrionales</taxon>
        <taxon>Halieaceae</taxon>
        <taxon>Candidatus Litorirhabdus</taxon>
    </lineage>
</organism>
<evidence type="ECO:0000256" key="8">
    <source>
        <dbReference type="ARBA" id="ARBA00051245"/>
    </source>
</evidence>
<dbReference type="Pfam" id="PF13614">
    <property type="entry name" value="AAA_31"/>
    <property type="match status" value="1"/>
</dbReference>
<evidence type="ECO:0000256" key="6">
    <source>
        <dbReference type="ARBA" id="ARBA00022840"/>
    </source>
</evidence>